<dbReference type="InterPro" id="IPR017552">
    <property type="entry name" value="PHI/rmpB"/>
</dbReference>
<keyword evidence="4" id="KW-1185">Reference proteome</keyword>
<dbReference type="RefSeq" id="WP_275475078.1">
    <property type="nucleotide sequence ID" value="NZ_CP162940.1"/>
</dbReference>
<gene>
    <name evidence="3" type="primary">hxlB</name>
    <name evidence="3" type="ORF">KKP3000_000759</name>
</gene>
<dbReference type="Gene3D" id="3.40.50.10490">
    <property type="entry name" value="Glucose-6-phosphate isomerase like protein, domain 1"/>
    <property type="match status" value="1"/>
</dbReference>
<sequence>MTQTKEYASQIIGELTQVMGALSEPQSASLIQHILQANNIFVAGAGRSGLMMTGFAMRLMHLNLSAYVVGQPVTPRFESGDLLFIGSGSGETQSLVSMAEKAKRLGGAIALVTTTPASTIGQIAEVVIQLHAQPKQGSNDHSMTIQPMGSLFEQSLLLYCDALVLSLMELRGVTSSAMFQRHANLE</sequence>
<dbReference type="EMBL" id="JBDXSU010000015">
    <property type="protein sequence ID" value="MFB5191968.1"/>
    <property type="molecule type" value="Genomic_DNA"/>
</dbReference>
<dbReference type="PANTHER" id="PTHR43443">
    <property type="entry name" value="3-HEXULOSE-6-PHOSPHATE ISOMERASE"/>
    <property type="match status" value="1"/>
</dbReference>
<reference evidence="3 4" key="1">
    <citation type="journal article" date="2024" name="Int. J. Mol. Sci.">
        <title>Exploration of Alicyclobacillus spp. Genome in Search of Antibiotic Resistance.</title>
        <authorList>
            <person name="Bucka-Kolendo J."/>
            <person name="Kiousi D.E."/>
            <person name="Dekowska A."/>
            <person name="Mikolajczuk-Szczyrba A."/>
            <person name="Karadedos D.M."/>
            <person name="Michael P."/>
            <person name="Galanis A."/>
            <person name="Sokolowska B."/>
        </authorList>
    </citation>
    <scope>NUCLEOTIDE SEQUENCE [LARGE SCALE GENOMIC DNA]</scope>
    <source>
        <strain evidence="3 4">KKP 3000</strain>
    </source>
</reference>
<dbReference type="PROSITE" id="PS51464">
    <property type="entry name" value="SIS"/>
    <property type="match status" value="1"/>
</dbReference>
<proteinExistence type="inferred from homology"/>
<protein>
    <submittedName>
        <fullName evidence="3">6-phospho-3-hexuloisomerase</fullName>
    </submittedName>
</protein>
<comment type="caution">
    <text evidence="3">The sequence shown here is derived from an EMBL/GenBank/DDBJ whole genome shotgun (WGS) entry which is preliminary data.</text>
</comment>
<dbReference type="InterPro" id="IPR046348">
    <property type="entry name" value="SIS_dom_sf"/>
</dbReference>
<evidence type="ECO:0000259" key="2">
    <source>
        <dbReference type="PROSITE" id="PS51464"/>
    </source>
</evidence>
<feature type="domain" description="SIS" evidence="2">
    <location>
        <begin position="30"/>
        <end position="173"/>
    </location>
</feature>
<dbReference type="CDD" id="cd05005">
    <property type="entry name" value="SIS_PHI"/>
    <property type="match status" value="1"/>
</dbReference>
<dbReference type="InterPro" id="IPR001347">
    <property type="entry name" value="SIS_dom"/>
</dbReference>
<evidence type="ECO:0000256" key="1">
    <source>
        <dbReference type="ARBA" id="ARBA00009235"/>
    </source>
</evidence>
<name>A0ABV5AI71_9BACL</name>
<accession>A0ABV5AI71</accession>
<comment type="similarity">
    <text evidence="1">Belongs to the SIS family. PHI subfamily.</text>
</comment>
<organism evidence="3 4">
    <name type="scientific">Alicyclobacillus fastidiosus</name>
    <dbReference type="NCBI Taxonomy" id="392011"/>
    <lineage>
        <taxon>Bacteria</taxon>
        <taxon>Bacillati</taxon>
        <taxon>Bacillota</taxon>
        <taxon>Bacilli</taxon>
        <taxon>Bacillales</taxon>
        <taxon>Alicyclobacillaceae</taxon>
        <taxon>Alicyclobacillus</taxon>
    </lineage>
</organism>
<dbReference type="NCBIfam" id="TIGR03127">
    <property type="entry name" value="RuMP_HxlB"/>
    <property type="match status" value="1"/>
</dbReference>
<dbReference type="PANTHER" id="PTHR43443:SF1">
    <property type="entry name" value="3-HEXULOSE-6-PHOSPHATE ISOMERASE"/>
    <property type="match status" value="1"/>
</dbReference>
<evidence type="ECO:0000313" key="3">
    <source>
        <dbReference type="EMBL" id="MFB5191968.1"/>
    </source>
</evidence>
<evidence type="ECO:0000313" key="4">
    <source>
        <dbReference type="Proteomes" id="UP001579974"/>
    </source>
</evidence>
<dbReference type="SUPFAM" id="SSF53697">
    <property type="entry name" value="SIS domain"/>
    <property type="match status" value="1"/>
</dbReference>
<dbReference type="Proteomes" id="UP001579974">
    <property type="component" value="Unassembled WGS sequence"/>
</dbReference>
<dbReference type="Pfam" id="PF01380">
    <property type="entry name" value="SIS"/>
    <property type="match status" value="1"/>
</dbReference>